<dbReference type="NCBIfam" id="TIGR00326">
    <property type="entry name" value="eubact_ribD"/>
    <property type="match status" value="1"/>
</dbReference>
<protein>
    <recommendedName>
        <fullName evidence="13">Riboflavin biosynthesis protein RibD</fullName>
    </recommendedName>
    <domain>
        <recommendedName>
            <fullName evidence="13">Diaminohydroxyphosphoribosylaminopyrimidine deaminase</fullName>
            <shortName evidence="13">DRAP deaminase</shortName>
            <ecNumber evidence="13">3.5.4.26</ecNumber>
        </recommendedName>
        <alternativeName>
            <fullName evidence="13">Riboflavin-specific deaminase</fullName>
        </alternativeName>
    </domain>
    <domain>
        <recommendedName>
            <fullName evidence="13">5-amino-6-(5-phosphoribosylamino)uracil reductase</fullName>
            <ecNumber evidence="13">1.1.1.193</ecNumber>
        </recommendedName>
        <alternativeName>
            <fullName evidence="13">HTP reductase</fullName>
        </alternativeName>
    </domain>
</protein>
<dbReference type="PIRSF" id="PIRSF006769">
    <property type="entry name" value="RibD"/>
    <property type="match status" value="1"/>
</dbReference>
<dbReference type="CDD" id="cd01284">
    <property type="entry name" value="Riboflavin_deaminase-reductase"/>
    <property type="match status" value="1"/>
</dbReference>
<comment type="pathway">
    <text evidence="3 13">Cofactor biosynthesis; riboflavin biosynthesis; 5-amino-6-(D-ribitylamino)uracil from GTP: step 3/4.</text>
</comment>
<feature type="domain" description="CMP/dCMP-type deaminase" evidence="17">
    <location>
        <begin position="4"/>
        <end position="117"/>
    </location>
</feature>
<evidence type="ECO:0000256" key="12">
    <source>
        <dbReference type="ARBA" id="ARBA00023268"/>
    </source>
</evidence>
<keyword evidence="6 13" id="KW-0686">Riboflavin biosynthesis</keyword>
<dbReference type="Pfam" id="PF01872">
    <property type="entry name" value="RibD_C"/>
    <property type="match status" value="1"/>
</dbReference>
<feature type="binding site" evidence="15">
    <location>
        <begin position="303"/>
        <end position="309"/>
    </location>
    <ligand>
        <name>NADP(+)</name>
        <dbReference type="ChEBI" id="CHEBI:58349"/>
    </ligand>
</feature>
<dbReference type="SUPFAM" id="SSF53927">
    <property type="entry name" value="Cytidine deaminase-like"/>
    <property type="match status" value="1"/>
</dbReference>
<evidence type="ECO:0000256" key="3">
    <source>
        <dbReference type="ARBA" id="ARBA00004910"/>
    </source>
</evidence>
<feature type="binding site" evidence="15">
    <location>
        <position position="171"/>
    </location>
    <ligand>
        <name>substrate</name>
    </ligand>
</feature>
<dbReference type="PROSITE" id="PS00903">
    <property type="entry name" value="CYT_DCMP_DEAMINASES_1"/>
    <property type="match status" value="1"/>
</dbReference>
<dbReference type="GO" id="GO:0008270">
    <property type="term" value="F:zinc ion binding"/>
    <property type="evidence" value="ECO:0007669"/>
    <property type="project" value="InterPro"/>
</dbReference>
<dbReference type="SUPFAM" id="SSF53597">
    <property type="entry name" value="Dihydrofolate reductase-like"/>
    <property type="match status" value="1"/>
</dbReference>
<comment type="pathway">
    <text evidence="2 13">Cofactor biosynthesis; riboflavin biosynthesis; 5-amino-6-(D-ribitylamino)uracil from GTP: step 2/4.</text>
</comment>
<comment type="catalytic activity">
    <reaction evidence="13">
        <text>2,5-diamino-6-hydroxy-4-(5-phosphoribosylamino)-pyrimidine + H2O + H(+) = 5-amino-6-(5-phospho-D-ribosylamino)uracil + NH4(+)</text>
        <dbReference type="Rhea" id="RHEA:21868"/>
        <dbReference type="ChEBI" id="CHEBI:15377"/>
        <dbReference type="ChEBI" id="CHEBI:15378"/>
        <dbReference type="ChEBI" id="CHEBI:28938"/>
        <dbReference type="ChEBI" id="CHEBI:58453"/>
        <dbReference type="ChEBI" id="CHEBI:58614"/>
        <dbReference type="EC" id="3.5.4.26"/>
    </reaction>
</comment>
<feature type="binding site" evidence="16">
    <location>
        <position position="78"/>
    </location>
    <ligand>
        <name>Zn(2+)</name>
        <dbReference type="ChEBI" id="CHEBI:29105"/>
        <note>catalytic</note>
    </ligand>
</feature>
<keyword evidence="12" id="KW-0511">Multifunctional enzyme</keyword>
<dbReference type="PANTHER" id="PTHR38011">
    <property type="entry name" value="DIHYDROFOLATE REDUCTASE FAMILY PROTEIN (AFU_ORTHOLOGUE AFUA_8G06820)"/>
    <property type="match status" value="1"/>
</dbReference>
<evidence type="ECO:0000313" key="18">
    <source>
        <dbReference type="EMBL" id="OQB74639.1"/>
    </source>
</evidence>
<feature type="binding site" evidence="15">
    <location>
        <position position="199"/>
    </location>
    <ligand>
        <name>NADP(+)</name>
        <dbReference type="ChEBI" id="CHEBI:58349"/>
    </ligand>
</feature>
<dbReference type="EMBL" id="MWDQ01000034">
    <property type="protein sequence ID" value="OQB74639.1"/>
    <property type="molecule type" value="Genomic_DNA"/>
</dbReference>
<evidence type="ECO:0000256" key="15">
    <source>
        <dbReference type="PIRSR" id="PIRSR006769-2"/>
    </source>
</evidence>
<feature type="binding site" evidence="15">
    <location>
        <position position="233"/>
    </location>
    <ligand>
        <name>NADP(+)</name>
        <dbReference type="ChEBI" id="CHEBI:58349"/>
    </ligand>
</feature>
<keyword evidence="10 13" id="KW-0521">NADP</keyword>
<dbReference type="UniPathway" id="UPA00275">
    <property type="reaction ID" value="UER00401"/>
</dbReference>
<dbReference type="Gene3D" id="3.40.430.10">
    <property type="entry name" value="Dihydrofolate Reductase, subunit A"/>
    <property type="match status" value="1"/>
</dbReference>
<gene>
    <name evidence="18" type="primary">ribD_2</name>
    <name evidence="18" type="ORF">BWX89_00402</name>
</gene>
<dbReference type="Proteomes" id="UP000485562">
    <property type="component" value="Unassembled WGS sequence"/>
</dbReference>
<evidence type="ECO:0000256" key="11">
    <source>
        <dbReference type="ARBA" id="ARBA00023002"/>
    </source>
</evidence>
<feature type="active site" description="Proton donor" evidence="14">
    <location>
        <position position="55"/>
    </location>
</feature>
<dbReference type="AlphaFoldDB" id="A0A1V6CCK2"/>
<keyword evidence="7 13" id="KW-0479">Metal-binding</keyword>
<dbReference type="EC" id="1.1.1.193" evidence="13"/>
<evidence type="ECO:0000256" key="13">
    <source>
        <dbReference type="PIRNR" id="PIRNR006769"/>
    </source>
</evidence>
<keyword evidence="11 13" id="KW-0560">Oxidoreductase</keyword>
<organism evidence="18">
    <name type="scientific">candidate division TA06 bacterium ADurb.Bin131</name>
    <dbReference type="NCBI Taxonomy" id="1852827"/>
    <lineage>
        <taxon>Bacteria</taxon>
        <taxon>Bacteria division TA06</taxon>
    </lineage>
</organism>
<comment type="catalytic activity">
    <reaction evidence="13">
        <text>5-amino-6-(5-phospho-D-ribitylamino)uracil + NADP(+) = 5-amino-6-(5-phospho-D-ribosylamino)uracil + NADPH + H(+)</text>
        <dbReference type="Rhea" id="RHEA:17845"/>
        <dbReference type="ChEBI" id="CHEBI:15378"/>
        <dbReference type="ChEBI" id="CHEBI:57783"/>
        <dbReference type="ChEBI" id="CHEBI:58349"/>
        <dbReference type="ChEBI" id="CHEBI:58421"/>
        <dbReference type="ChEBI" id="CHEBI:58453"/>
        <dbReference type="EC" id="1.1.1.193"/>
    </reaction>
</comment>
<keyword evidence="9 13" id="KW-0862">Zinc</keyword>
<dbReference type="InterPro" id="IPR024072">
    <property type="entry name" value="DHFR-like_dom_sf"/>
</dbReference>
<dbReference type="PROSITE" id="PS51747">
    <property type="entry name" value="CYT_DCMP_DEAMINASES_2"/>
    <property type="match status" value="1"/>
</dbReference>
<evidence type="ECO:0000256" key="7">
    <source>
        <dbReference type="ARBA" id="ARBA00022723"/>
    </source>
</evidence>
<feature type="binding site" evidence="15">
    <location>
        <position position="207"/>
    </location>
    <ligand>
        <name>substrate</name>
    </ligand>
</feature>
<feature type="binding site" evidence="15">
    <location>
        <position position="173"/>
    </location>
    <ligand>
        <name>NADP(+)</name>
        <dbReference type="ChEBI" id="CHEBI:58349"/>
    </ligand>
</feature>
<evidence type="ECO:0000256" key="16">
    <source>
        <dbReference type="PIRSR" id="PIRSR006769-3"/>
    </source>
</evidence>
<proteinExistence type="inferred from homology"/>
<dbReference type="InterPro" id="IPR002734">
    <property type="entry name" value="RibDG_C"/>
</dbReference>
<evidence type="ECO:0000259" key="17">
    <source>
        <dbReference type="PROSITE" id="PS51747"/>
    </source>
</evidence>
<accession>A0A1V6CCK2</accession>
<evidence type="ECO:0000256" key="8">
    <source>
        <dbReference type="ARBA" id="ARBA00022801"/>
    </source>
</evidence>
<evidence type="ECO:0000256" key="2">
    <source>
        <dbReference type="ARBA" id="ARBA00004882"/>
    </source>
</evidence>
<evidence type="ECO:0000256" key="10">
    <source>
        <dbReference type="ARBA" id="ARBA00022857"/>
    </source>
</evidence>
<dbReference type="PANTHER" id="PTHR38011:SF7">
    <property type="entry name" value="2,5-DIAMINO-6-RIBOSYLAMINO-4(3H)-PYRIMIDINONE 5'-PHOSPHATE REDUCTASE"/>
    <property type="match status" value="1"/>
</dbReference>
<dbReference type="InterPro" id="IPR016193">
    <property type="entry name" value="Cytidine_deaminase-like"/>
</dbReference>
<name>A0A1V6CCK2_UNCT6</name>
<evidence type="ECO:0000256" key="4">
    <source>
        <dbReference type="ARBA" id="ARBA00005259"/>
    </source>
</evidence>
<comment type="similarity">
    <text evidence="4 13">In the N-terminal section; belongs to the cytidine and deoxycytidylate deaminase family.</text>
</comment>
<keyword evidence="8 13" id="KW-0378">Hydrolase</keyword>
<feature type="binding site" evidence="15">
    <location>
        <position position="187"/>
    </location>
    <ligand>
        <name>substrate</name>
    </ligand>
</feature>
<evidence type="ECO:0000256" key="6">
    <source>
        <dbReference type="ARBA" id="ARBA00022619"/>
    </source>
</evidence>
<comment type="cofactor">
    <cofactor evidence="13 16">
        <name>Zn(2+)</name>
        <dbReference type="ChEBI" id="CHEBI:29105"/>
    </cofactor>
    <text evidence="13 16">Binds 1 zinc ion.</text>
</comment>
<comment type="caution">
    <text evidence="18">The sequence shown here is derived from an EMBL/GenBank/DDBJ whole genome shotgun (WGS) entry which is preliminary data.</text>
</comment>
<comment type="function">
    <text evidence="1 13">Converts 2,5-diamino-6-(ribosylamino)-4(3h)-pyrimidinone 5'-phosphate into 5-amino-6-(ribosylamino)-2,4(1h,3h)-pyrimidinedione 5'-phosphate.</text>
</comment>
<evidence type="ECO:0000256" key="1">
    <source>
        <dbReference type="ARBA" id="ARBA00002151"/>
    </source>
</evidence>
<sequence length="373" mass="41765">MKASRDEFFLGKCLSLAKKGCGLVSPNPMVGAVIVKGSHIVGYGWHRVFGFPHAEVEALNMAGERAKGATLYVNLEPCCHYGKTPPCVDAIIKSGIKKVIFSTIDPNPFVNGKSVSILENKGINVGYGILEKESRDLNEAYFTYINKKRPFISLKWAMSIDGKIANEKGESKWITSDEARQYNRKLRFEYDAILTGVNTIIKDNPYLDYQSPSYLAKKEIINRKKYYKVVLDSSLRIPRLSNVFLNTSAKLLLFVKKGISVNENSDNIEIVELDEVEQGMLDVRQAVNYLYNLGVGKLFIEGGTKVLTSFYRLNLFDTIYAFIGSRILGGSAVYPPIEGKPVPLDSQKSLDIKEVVKFSTDLLLLLKNVHRNN</sequence>
<dbReference type="Pfam" id="PF00383">
    <property type="entry name" value="dCMP_cyt_deam_1"/>
    <property type="match status" value="1"/>
</dbReference>
<feature type="binding site" evidence="16">
    <location>
        <position position="87"/>
    </location>
    <ligand>
        <name>Zn(2+)</name>
        <dbReference type="ChEBI" id="CHEBI:29105"/>
        <note>catalytic</note>
    </ligand>
</feature>
<dbReference type="InterPro" id="IPR016192">
    <property type="entry name" value="APOBEC/CMP_deaminase_Zn-bd"/>
</dbReference>
<dbReference type="GO" id="GO:0009231">
    <property type="term" value="P:riboflavin biosynthetic process"/>
    <property type="evidence" value="ECO:0007669"/>
    <property type="project" value="UniProtKB-UniPathway"/>
</dbReference>
<dbReference type="GO" id="GO:0008835">
    <property type="term" value="F:diaminohydroxyphosphoribosylaminopyrimidine deaminase activity"/>
    <property type="evidence" value="ECO:0007669"/>
    <property type="project" value="UniProtKB-EC"/>
</dbReference>
<dbReference type="InterPro" id="IPR002125">
    <property type="entry name" value="CMP_dCMP_dom"/>
</dbReference>
<dbReference type="EC" id="3.5.4.26" evidence="13"/>
<feature type="binding site" evidence="15">
    <location>
        <position position="157"/>
    </location>
    <ligand>
        <name>NADP(+)</name>
        <dbReference type="ChEBI" id="CHEBI:58349"/>
    </ligand>
</feature>
<feature type="binding site" evidence="15">
    <location>
        <position position="203"/>
    </location>
    <ligand>
        <name>substrate</name>
    </ligand>
</feature>
<evidence type="ECO:0000256" key="14">
    <source>
        <dbReference type="PIRSR" id="PIRSR006769-1"/>
    </source>
</evidence>
<comment type="similarity">
    <text evidence="5 13">In the C-terminal section; belongs to the HTP reductase family.</text>
</comment>
<dbReference type="Gene3D" id="3.40.140.10">
    <property type="entry name" value="Cytidine Deaminase, domain 2"/>
    <property type="match status" value="1"/>
</dbReference>
<feature type="binding site" evidence="15">
    <location>
        <position position="301"/>
    </location>
    <ligand>
        <name>substrate</name>
    </ligand>
</feature>
<dbReference type="GO" id="GO:0008703">
    <property type="term" value="F:5-amino-6-(5-phosphoribosylamino)uracil reductase activity"/>
    <property type="evidence" value="ECO:0007669"/>
    <property type="project" value="UniProtKB-EC"/>
</dbReference>
<evidence type="ECO:0000256" key="9">
    <source>
        <dbReference type="ARBA" id="ARBA00022833"/>
    </source>
</evidence>
<reference evidence="18" key="1">
    <citation type="submission" date="2017-02" db="EMBL/GenBank/DDBJ databases">
        <title>Delving into the versatile metabolic prowess of the omnipresent phylum Bacteroidetes.</title>
        <authorList>
            <person name="Nobu M.K."/>
            <person name="Mei R."/>
            <person name="Narihiro T."/>
            <person name="Kuroda K."/>
            <person name="Liu W.-T."/>
        </authorList>
    </citation>
    <scope>NUCLEOTIDE SEQUENCE</scope>
    <source>
        <strain evidence="18">ADurb.Bin131</strain>
    </source>
</reference>
<dbReference type="FunFam" id="3.40.140.10:FF:000025">
    <property type="entry name" value="Riboflavin biosynthesis protein RibD"/>
    <property type="match status" value="1"/>
</dbReference>
<feature type="binding site" evidence="16">
    <location>
        <position position="53"/>
    </location>
    <ligand>
        <name>Zn(2+)</name>
        <dbReference type="ChEBI" id="CHEBI:29105"/>
        <note>catalytic</note>
    </ligand>
</feature>
<dbReference type="InterPro" id="IPR004794">
    <property type="entry name" value="Eubact_RibD"/>
</dbReference>
<dbReference type="InterPro" id="IPR050765">
    <property type="entry name" value="Riboflavin_Biosynth_HTPR"/>
</dbReference>
<evidence type="ECO:0000256" key="5">
    <source>
        <dbReference type="ARBA" id="ARBA00007417"/>
    </source>
</evidence>